<accession>A0A1F8FCL5</accession>
<dbReference type="InterPro" id="IPR036615">
    <property type="entry name" value="Mur_ligase_C_dom_sf"/>
</dbReference>
<organism evidence="1 2">
    <name type="scientific">Candidatus Yanofskybacteria bacterium RIFCSPHIGHO2_02_FULL_41_11</name>
    <dbReference type="NCBI Taxonomy" id="1802675"/>
    <lineage>
        <taxon>Bacteria</taxon>
        <taxon>Candidatus Yanofskyibacteriota</taxon>
    </lineage>
</organism>
<gene>
    <name evidence="1" type="ORF">A3J46_00640</name>
</gene>
<dbReference type="EMBL" id="MGJP01000011">
    <property type="protein sequence ID" value="OGN10288.1"/>
    <property type="molecule type" value="Genomic_DNA"/>
</dbReference>
<reference evidence="1 2" key="1">
    <citation type="journal article" date="2016" name="Nat. Commun.">
        <title>Thousands of microbial genomes shed light on interconnected biogeochemical processes in an aquifer system.</title>
        <authorList>
            <person name="Anantharaman K."/>
            <person name="Brown C.T."/>
            <person name="Hug L.A."/>
            <person name="Sharon I."/>
            <person name="Castelle C.J."/>
            <person name="Probst A.J."/>
            <person name="Thomas B.C."/>
            <person name="Singh A."/>
            <person name="Wilkins M.J."/>
            <person name="Karaoz U."/>
            <person name="Brodie E.L."/>
            <person name="Williams K.H."/>
            <person name="Hubbard S.S."/>
            <person name="Banfield J.F."/>
        </authorList>
    </citation>
    <scope>NUCLEOTIDE SEQUENCE [LARGE SCALE GENOMIC DNA]</scope>
</reference>
<dbReference type="Gene3D" id="3.90.190.20">
    <property type="entry name" value="Mur ligase, C-terminal domain"/>
    <property type="match status" value="1"/>
</dbReference>
<evidence type="ECO:0000313" key="2">
    <source>
        <dbReference type="Proteomes" id="UP000177167"/>
    </source>
</evidence>
<dbReference type="SUPFAM" id="SSF53244">
    <property type="entry name" value="MurD-like peptide ligases, peptide-binding domain"/>
    <property type="match status" value="1"/>
</dbReference>
<sequence>MPAGNIYKFATSDEAKQKVQELTQEGDLVLIKGSQGARMEKIVEEIMAEPLKKKELLVRQSQKWLTK</sequence>
<dbReference type="GO" id="GO:0016881">
    <property type="term" value="F:acid-amino acid ligase activity"/>
    <property type="evidence" value="ECO:0007669"/>
    <property type="project" value="InterPro"/>
</dbReference>
<name>A0A1F8FCL5_9BACT</name>
<evidence type="ECO:0008006" key="3">
    <source>
        <dbReference type="Google" id="ProtNLM"/>
    </source>
</evidence>
<dbReference type="AlphaFoldDB" id="A0A1F8FCL5"/>
<comment type="caution">
    <text evidence="1">The sequence shown here is derived from an EMBL/GenBank/DDBJ whole genome shotgun (WGS) entry which is preliminary data.</text>
</comment>
<evidence type="ECO:0000313" key="1">
    <source>
        <dbReference type="EMBL" id="OGN10288.1"/>
    </source>
</evidence>
<protein>
    <recommendedName>
        <fullName evidence="3">Mur ligase C-terminal domain-containing protein</fullName>
    </recommendedName>
</protein>
<proteinExistence type="predicted"/>
<dbReference type="Proteomes" id="UP000177167">
    <property type="component" value="Unassembled WGS sequence"/>
</dbReference>